<reference evidence="4" key="1">
    <citation type="submission" date="2022-07" db="EMBL/GenBank/DDBJ databases">
        <authorList>
            <person name="Macas J."/>
            <person name="Novak P."/>
            <person name="Neumann P."/>
        </authorList>
    </citation>
    <scope>NUCLEOTIDE SEQUENCE</scope>
</reference>
<dbReference type="EMBL" id="CAMAPF010001027">
    <property type="protein sequence ID" value="CAH9140845.1"/>
    <property type="molecule type" value="Genomic_DNA"/>
</dbReference>
<keyword evidence="5" id="KW-1185">Reference proteome</keyword>
<dbReference type="InterPro" id="IPR056142">
    <property type="entry name" value="DUF7725"/>
</dbReference>
<feature type="compositionally biased region" description="Basic and acidic residues" evidence="2">
    <location>
        <begin position="43"/>
        <end position="52"/>
    </location>
</feature>
<evidence type="ECO:0000313" key="4">
    <source>
        <dbReference type="EMBL" id="CAH9140845.1"/>
    </source>
</evidence>
<evidence type="ECO:0000313" key="5">
    <source>
        <dbReference type="Proteomes" id="UP001152523"/>
    </source>
</evidence>
<protein>
    <recommendedName>
        <fullName evidence="3">DUF7725 domain-containing protein</fullName>
    </recommendedName>
</protein>
<gene>
    <name evidence="4" type="ORF">CEPIT_LOCUS38664</name>
</gene>
<evidence type="ECO:0000259" key="3">
    <source>
        <dbReference type="Pfam" id="PF24851"/>
    </source>
</evidence>
<proteinExistence type="predicted"/>
<feature type="region of interest" description="Disordered" evidence="2">
    <location>
        <begin position="562"/>
        <end position="586"/>
    </location>
</feature>
<accession>A0AAV0FYW0</accession>
<dbReference type="PANTHER" id="PTHR35766">
    <property type="entry name" value="OS08G0543600 PROTEIN"/>
    <property type="match status" value="1"/>
</dbReference>
<feature type="region of interest" description="Disordered" evidence="2">
    <location>
        <begin position="751"/>
        <end position="815"/>
    </location>
</feature>
<evidence type="ECO:0000256" key="1">
    <source>
        <dbReference type="SAM" id="Coils"/>
    </source>
</evidence>
<sequence>MDAAAGAVAARGAGIPLPVSSPQASRKEWRAVPEQSLRNSTSEIDRSKLGQSDERLIYEHGREPADVDFCSVAIDGSPDSDLLQQRLHTVAKQRDELQQMEIELQAQIITRSQIMELRKVFEAEVKEQANANMKYQEQLRERDQKIFELERRMEEKERELQAVRLDNEAAWAKEDLLREQNKELQTYRYHMRERDNSEAERAQNIKQIHELQEHIQEKERQFMELQEQNRIAKETMSYKDEQMREAQAWMSRAQDFIALQQAELRERAEQYNQLWLGSQRQFGEMEHMHLHLQQLQIELTEVKERNGPSTDCSQASKETAKDTSQHGLEKGNEHNESASNGVSPANSGHVPNGNAETALPLSSFGNLSTQNDAHGVPLAPSSLLGMPTFIQPGQIAEPHPYLVHQQGVPSSIPTQIPQPHHLGHFHSVPAVPSFQHWPNQQVSSEDASLMSVHSQYHLQTESVLLTPDSNFEYEASINGKVPLLEIEPKASFGASNELGQQFVGENCIPSLQTQQHTLQHISTQFHDALRLDQHEHSNEFQGKDLSTSDNHGVKSGGVVITREVSSASDNKKSSPEVPDQTSHLNDKVTDATQSNAAGVPERLICGGQKNAHAVAGKAAEPDNLLGEQALLACIVRTIPPGSSGRIRISTTLPNRLGKMLSPLHWHDYKKKFGKLDDFVASHPELFVIDEDYIQLREGAQEIIAATSAAAKVAAAAAAAAATSSYYPSHLPSVAVTPMAPSQRMKILMKPKNSADLSASRSSNGSSSVQFSTSEGINDDKNDISPRKGSSSWKPASNLAGKQQERNSRFPSSSRR</sequence>
<comment type="caution">
    <text evidence="4">The sequence shown here is derived from an EMBL/GenBank/DDBJ whole genome shotgun (WGS) entry which is preliminary data.</text>
</comment>
<name>A0AAV0FYW0_9ASTE</name>
<feature type="coiled-coil region" evidence="1">
    <location>
        <begin position="90"/>
        <end position="166"/>
    </location>
</feature>
<feature type="compositionally biased region" description="Polar residues" evidence="2">
    <location>
        <begin position="307"/>
        <end position="317"/>
    </location>
</feature>
<feature type="domain" description="DUF7725" evidence="3">
    <location>
        <begin position="624"/>
        <end position="696"/>
    </location>
</feature>
<feature type="compositionally biased region" description="Low complexity" evidence="2">
    <location>
        <begin position="753"/>
        <end position="773"/>
    </location>
</feature>
<evidence type="ECO:0000256" key="2">
    <source>
        <dbReference type="SAM" id="MobiDB-lite"/>
    </source>
</evidence>
<feature type="coiled-coil region" evidence="1">
    <location>
        <begin position="201"/>
        <end position="235"/>
    </location>
</feature>
<feature type="region of interest" description="Disordered" evidence="2">
    <location>
        <begin position="1"/>
        <end position="52"/>
    </location>
</feature>
<dbReference type="PANTHER" id="PTHR35766:SF1">
    <property type="entry name" value="OS08G0543600 PROTEIN"/>
    <property type="match status" value="1"/>
</dbReference>
<feature type="region of interest" description="Disordered" evidence="2">
    <location>
        <begin position="304"/>
        <end position="366"/>
    </location>
</feature>
<dbReference type="Pfam" id="PF24851">
    <property type="entry name" value="DUF7725"/>
    <property type="match status" value="1"/>
</dbReference>
<feature type="compositionally biased region" description="Basic and acidic residues" evidence="2">
    <location>
        <begin position="318"/>
        <end position="336"/>
    </location>
</feature>
<feature type="compositionally biased region" description="Polar residues" evidence="2">
    <location>
        <begin position="337"/>
        <end position="346"/>
    </location>
</feature>
<feature type="compositionally biased region" description="Low complexity" evidence="2">
    <location>
        <begin position="1"/>
        <end position="14"/>
    </location>
</feature>
<organism evidence="4 5">
    <name type="scientific">Cuscuta epithymum</name>
    <dbReference type="NCBI Taxonomy" id="186058"/>
    <lineage>
        <taxon>Eukaryota</taxon>
        <taxon>Viridiplantae</taxon>
        <taxon>Streptophyta</taxon>
        <taxon>Embryophyta</taxon>
        <taxon>Tracheophyta</taxon>
        <taxon>Spermatophyta</taxon>
        <taxon>Magnoliopsida</taxon>
        <taxon>eudicotyledons</taxon>
        <taxon>Gunneridae</taxon>
        <taxon>Pentapetalae</taxon>
        <taxon>asterids</taxon>
        <taxon>lamiids</taxon>
        <taxon>Solanales</taxon>
        <taxon>Convolvulaceae</taxon>
        <taxon>Cuscuteae</taxon>
        <taxon>Cuscuta</taxon>
        <taxon>Cuscuta subgen. Cuscuta</taxon>
    </lineage>
</organism>
<keyword evidence="1" id="KW-0175">Coiled coil</keyword>
<feature type="region of interest" description="Disordered" evidence="2">
    <location>
        <begin position="535"/>
        <end position="554"/>
    </location>
</feature>
<dbReference type="Proteomes" id="UP001152523">
    <property type="component" value="Unassembled WGS sequence"/>
</dbReference>
<dbReference type="AlphaFoldDB" id="A0AAV0FYW0"/>